<evidence type="ECO:0000313" key="2">
    <source>
        <dbReference type="EMBL" id="GAH24299.1"/>
    </source>
</evidence>
<feature type="transmembrane region" description="Helical" evidence="1">
    <location>
        <begin position="6"/>
        <end position="26"/>
    </location>
</feature>
<keyword evidence="1" id="KW-0472">Membrane</keyword>
<accession>X1F4I1</accession>
<comment type="caution">
    <text evidence="2">The sequence shown here is derived from an EMBL/GenBank/DDBJ whole genome shotgun (WGS) entry which is preliminary data.</text>
</comment>
<protein>
    <submittedName>
        <fullName evidence="2">Uncharacterized protein</fullName>
    </submittedName>
</protein>
<feature type="non-terminal residue" evidence="2">
    <location>
        <position position="71"/>
    </location>
</feature>
<feature type="non-terminal residue" evidence="2">
    <location>
        <position position="1"/>
    </location>
</feature>
<proteinExistence type="predicted"/>
<organism evidence="2">
    <name type="scientific">marine sediment metagenome</name>
    <dbReference type="NCBI Taxonomy" id="412755"/>
    <lineage>
        <taxon>unclassified sequences</taxon>
        <taxon>metagenomes</taxon>
        <taxon>ecological metagenomes</taxon>
    </lineage>
</organism>
<keyword evidence="1" id="KW-0812">Transmembrane</keyword>
<gene>
    <name evidence="2" type="ORF">S01H4_66523</name>
</gene>
<evidence type="ECO:0000256" key="1">
    <source>
        <dbReference type="SAM" id="Phobius"/>
    </source>
</evidence>
<reference evidence="2" key="1">
    <citation type="journal article" date="2014" name="Front. Microbiol.">
        <title>High frequency of phylogenetically diverse reductive dehalogenase-homologous genes in deep subseafloor sedimentary metagenomes.</title>
        <authorList>
            <person name="Kawai M."/>
            <person name="Futagami T."/>
            <person name="Toyoda A."/>
            <person name="Takaki Y."/>
            <person name="Nishi S."/>
            <person name="Hori S."/>
            <person name="Arai W."/>
            <person name="Tsubouchi T."/>
            <person name="Morono Y."/>
            <person name="Uchiyama I."/>
            <person name="Ito T."/>
            <person name="Fujiyama A."/>
            <person name="Inagaki F."/>
            <person name="Takami H."/>
        </authorList>
    </citation>
    <scope>NUCLEOTIDE SEQUENCE</scope>
    <source>
        <strain evidence="2">Expedition CK06-06</strain>
    </source>
</reference>
<name>X1F4I1_9ZZZZ</name>
<sequence>QIDLIYTPILFFSCLGGIFFVPGVILRKLGNQNTIKLFSKDIPYNYDASRGFTLVPKWLSSIGFNFKISVI</sequence>
<keyword evidence="1" id="KW-1133">Transmembrane helix</keyword>
<dbReference type="AlphaFoldDB" id="X1F4I1"/>
<dbReference type="EMBL" id="BART01041246">
    <property type="protein sequence ID" value="GAH24299.1"/>
    <property type="molecule type" value="Genomic_DNA"/>
</dbReference>